<proteinExistence type="predicted"/>
<keyword evidence="3" id="KW-1185">Reference proteome</keyword>
<feature type="compositionally biased region" description="Low complexity" evidence="1">
    <location>
        <begin position="79"/>
        <end position="92"/>
    </location>
</feature>
<feature type="region of interest" description="Disordered" evidence="1">
    <location>
        <begin position="1"/>
        <end position="112"/>
    </location>
</feature>
<evidence type="ECO:0000256" key="1">
    <source>
        <dbReference type="SAM" id="MobiDB-lite"/>
    </source>
</evidence>
<dbReference type="Proteomes" id="UP000807504">
    <property type="component" value="Unassembled WGS sequence"/>
</dbReference>
<evidence type="ECO:0000313" key="2">
    <source>
        <dbReference type="EMBL" id="KAF8789017.1"/>
    </source>
</evidence>
<feature type="compositionally biased region" description="Polar residues" evidence="1">
    <location>
        <begin position="18"/>
        <end position="37"/>
    </location>
</feature>
<evidence type="ECO:0000313" key="3">
    <source>
        <dbReference type="Proteomes" id="UP000807504"/>
    </source>
</evidence>
<accession>A0A8T0FCL2</accession>
<dbReference type="EMBL" id="JABXBU010000012">
    <property type="protein sequence ID" value="KAF8789017.1"/>
    <property type="molecule type" value="Genomic_DNA"/>
</dbReference>
<gene>
    <name evidence="2" type="ORF">HNY73_006999</name>
</gene>
<feature type="compositionally biased region" description="Polar residues" evidence="1">
    <location>
        <begin position="102"/>
        <end position="112"/>
    </location>
</feature>
<dbReference type="AlphaFoldDB" id="A0A8T0FCL2"/>
<reference evidence="2" key="2">
    <citation type="submission" date="2020-06" db="EMBL/GenBank/DDBJ databases">
        <authorList>
            <person name="Sheffer M."/>
        </authorList>
    </citation>
    <scope>NUCLEOTIDE SEQUENCE</scope>
</reference>
<sequence length="122" mass="12487">MTLVPALASSLPAPSVPTVFSQRAASTPSGAETSYTGATGPDSVFKRQSLPFGHTDLQAPAVDLHATQDAQVQDPFSRQSSFGQASGFSGSAGEQGGFSRTAGASSGLVNRVAQRTCSIRQQ</sequence>
<comment type="caution">
    <text evidence="2">The sequence shown here is derived from an EMBL/GenBank/DDBJ whole genome shotgun (WGS) entry which is preliminary data.</text>
</comment>
<name>A0A8T0FCL2_ARGBR</name>
<feature type="compositionally biased region" description="Polar residues" evidence="1">
    <location>
        <begin position="68"/>
        <end position="78"/>
    </location>
</feature>
<reference evidence="2" key="1">
    <citation type="journal article" date="2020" name="bioRxiv">
        <title>Chromosome-level reference genome of the European wasp spider Argiope bruennichi: a resource for studies on range expansion and evolutionary adaptation.</title>
        <authorList>
            <person name="Sheffer M.M."/>
            <person name="Hoppe A."/>
            <person name="Krehenwinkel H."/>
            <person name="Uhl G."/>
            <person name="Kuss A.W."/>
            <person name="Jensen L."/>
            <person name="Jensen C."/>
            <person name="Gillespie R.G."/>
            <person name="Hoff K.J."/>
            <person name="Prost S."/>
        </authorList>
    </citation>
    <scope>NUCLEOTIDE SEQUENCE</scope>
</reference>
<organism evidence="2 3">
    <name type="scientific">Argiope bruennichi</name>
    <name type="common">Wasp spider</name>
    <name type="synonym">Aranea bruennichi</name>
    <dbReference type="NCBI Taxonomy" id="94029"/>
    <lineage>
        <taxon>Eukaryota</taxon>
        <taxon>Metazoa</taxon>
        <taxon>Ecdysozoa</taxon>
        <taxon>Arthropoda</taxon>
        <taxon>Chelicerata</taxon>
        <taxon>Arachnida</taxon>
        <taxon>Araneae</taxon>
        <taxon>Araneomorphae</taxon>
        <taxon>Entelegynae</taxon>
        <taxon>Araneoidea</taxon>
        <taxon>Araneidae</taxon>
        <taxon>Argiope</taxon>
    </lineage>
</organism>
<protein>
    <submittedName>
        <fullName evidence="2">Uncharacterized protein</fullName>
    </submittedName>
</protein>